<organism evidence="1 2">
    <name type="scientific">Auriscalpium vulgare</name>
    <dbReference type="NCBI Taxonomy" id="40419"/>
    <lineage>
        <taxon>Eukaryota</taxon>
        <taxon>Fungi</taxon>
        <taxon>Dikarya</taxon>
        <taxon>Basidiomycota</taxon>
        <taxon>Agaricomycotina</taxon>
        <taxon>Agaricomycetes</taxon>
        <taxon>Russulales</taxon>
        <taxon>Auriscalpiaceae</taxon>
        <taxon>Auriscalpium</taxon>
    </lineage>
</organism>
<dbReference type="Proteomes" id="UP000814033">
    <property type="component" value="Unassembled WGS sequence"/>
</dbReference>
<name>A0ACB8RNG5_9AGAM</name>
<proteinExistence type="predicted"/>
<feature type="non-terminal residue" evidence="1">
    <location>
        <position position="1"/>
    </location>
</feature>
<comment type="caution">
    <text evidence="1">The sequence shown here is derived from an EMBL/GenBank/DDBJ whole genome shotgun (WGS) entry which is preliminary data.</text>
</comment>
<keyword evidence="2" id="KW-1185">Reference proteome</keyword>
<evidence type="ECO:0000313" key="2">
    <source>
        <dbReference type="Proteomes" id="UP000814033"/>
    </source>
</evidence>
<evidence type="ECO:0000313" key="1">
    <source>
        <dbReference type="EMBL" id="KAI0045590.1"/>
    </source>
</evidence>
<keyword evidence="1" id="KW-0378">Hydrolase</keyword>
<gene>
    <name evidence="1" type="ORF">FA95DRAFT_1474322</name>
</gene>
<accession>A0ACB8RNG5</accession>
<sequence length="446" mass="47651">FLLAALLQAATDVAALRFHVRGQIGGPQRLIQRDHISVLNNTKNHRYYTNITLGGSPFSVAIDTGSSDLWVAGTVPGAKNTGFSADVTYAVGDDHGPVQTAPLEFAGYTVPDQAFILVTPSKDSPAGQGFIGLGPNTGSQVYLAMNQQPAGDAVLDRIFRQNTSTPNFITTLLSRLDDPDEKFSGDITVGEIVPGYEDIVNQVKVNVTTVSTSDSENQHWQVLLDPNGIIGPNGQPVNVSTQVATTSNKKQLTAVFDSGFTYPQVPKSVADAIYSGFEGAQYLNISGIAPTWTLPCDTEVNITFNIGGNSYPIHPLDANMHFIDISGHEVCAGAFQPIITTALNPDYDLILGMAFLRNVYLLVNFGDFVDGSTSRADPYVQLLSTTNDTAAAHSDFVNVRIKGKSWFSRHKTAVIIAGAVGGGLILLGIAAAIVFAVRKRKRASSY</sequence>
<feature type="non-terminal residue" evidence="1">
    <location>
        <position position="446"/>
    </location>
</feature>
<protein>
    <submittedName>
        <fullName evidence="1">Acid protease</fullName>
    </submittedName>
</protein>
<dbReference type="EMBL" id="MU275947">
    <property type="protein sequence ID" value="KAI0045590.1"/>
    <property type="molecule type" value="Genomic_DNA"/>
</dbReference>
<reference evidence="1" key="1">
    <citation type="submission" date="2021-02" db="EMBL/GenBank/DDBJ databases">
        <authorList>
            <consortium name="DOE Joint Genome Institute"/>
            <person name="Ahrendt S."/>
            <person name="Looney B.P."/>
            <person name="Miyauchi S."/>
            <person name="Morin E."/>
            <person name="Drula E."/>
            <person name="Courty P.E."/>
            <person name="Chicoki N."/>
            <person name="Fauchery L."/>
            <person name="Kohler A."/>
            <person name="Kuo A."/>
            <person name="Labutti K."/>
            <person name="Pangilinan J."/>
            <person name="Lipzen A."/>
            <person name="Riley R."/>
            <person name="Andreopoulos W."/>
            <person name="He G."/>
            <person name="Johnson J."/>
            <person name="Barry K.W."/>
            <person name="Grigoriev I.V."/>
            <person name="Nagy L."/>
            <person name="Hibbett D."/>
            <person name="Henrissat B."/>
            <person name="Matheny P.B."/>
            <person name="Labbe J."/>
            <person name="Martin F."/>
        </authorList>
    </citation>
    <scope>NUCLEOTIDE SEQUENCE</scope>
    <source>
        <strain evidence="1">FP105234-sp</strain>
    </source>
</reference>
<keyword evidence="1" id="KW-0645">Protease</keyword>
<reference evidence="1" key="2">
    <citation type="journal article" date="2022" name="New Phytol.">
        <title>Evolutionary transition to the ectomycorrhizal habit in the genomes of a hyperdiverse lineage of mushroom-forming fungi.</title>
        <authorList>
            <person name="Looney B."/>
            <person name="Miyauchi S."/>
            <person name="Morin E."/>
            <person name="Drula E."/>
            <person name="Courty P.E."/>
            <person name="Kohler A."/>
            <person name="Kuo A."/>
            <person name="LaButti K."/>
            <person name="Pangilinan J."/>
            <person name="Lipzen A."/>
            <person name="Riley R."/>
            <person name="Andreopoulos W."/>
            <person name="He G."/>
            <person name="Johnson J."/>
            <person name="Nolan M."/>
            <person name="Tritt A."/>
            <person name="Barry K.W."/>
            <person name="Grigoriev I.V."/>
            <person name="Nagy L.G."/>
            <person name="Hibbett D."/>
            <person name="Henrissat B."/>
            <person name="Matheny P.B."/>
            <person name="Labbe J."/>
            <person name="Martin F.M."/>
        </authorList>
    </citation>
    <scope>NUCLEOTIDE SEQUENCE</scope>
    <source>
        <strain evidence="1">FP105234-sp</strain>
    </source>
</reference>